<dbReference type="EMBL" id="AZNH01000011">
    <property type="protein sequence ID" value="KID88592.1"/>
    <property type="molecule type" value="Genomic_DNA"/>
</dbReference>
<evidence type="ECO:0000313" key="3">
    <source>
        <dbReference type="Proteomes" id="UP000031192"/>
    </source>
</evidence>
<sequence>MSVTLHTSHGDIKIEVFCESVPKTAEAPELPCPLRIRLLRRVAVPPPHPQVHPADGRAGAPGARQPQGRAVHLGRGVRGRDPAVAAARAARHGEHGEQGARHQRVAVLRDARQGPAPGWPEYRLWEGHWRRGHGDAGPARGRGGGPQGEAAC</sequence>
<comment type="caution">
    <text evidence="2">The sequence shown here is derived from an EMBL/GenBank/DDBJ whole genome shotgun (WGS) entry which is preliminary data.</text>
</comment>
<accession>A0A0B4H986</accession>
<protein>
    <submittedName>
        <fullName evidence="2">Cyclophilin-like protein</fullName>
    </submittedName>
</protein>
<proteinExistence type="predicted"/>
<gene>
    <name evidence="2" type="ORF">MGU_04527</name>
</gene>
<keyword evidence="3" id="KW-1185">Reference proteome</keyword>
<reference evidence="2 3" key="1">
    <citation type="journal article" date="2014" name="Proc. Natl. Acad. Sci. U.S.A.">
        <title>Trajectory and genomic determinants of fungal-pathogen speciation and host adaptation.</title>
        <authorList>
            <person name="Hu X."/>
            <person name="Xiao G."/>
            <person name="Zheng P."/>
            <person name="Shang Y."/>
            <person name="Su Y."/>
            <person name="Zhang X."/>
            <person name="Liu X."/>
            <person name="Zhan S."/>
            <person name="St Leger R.J."/>
            <person name="Wang C."/>
        </authorList>
    </citation>
    <scope>NUCLEOTIDE SEQUENCE [LARGE SCALE GENOMIC DNA]</scope>
    <source>
        <strain evidence="2 3">ARSEF 977</strain>
    </source>
</reference>
<dbReference type="AlphaFoldDB" id="A0A0B4H986"/>
<evidence type="ECO:0000256" key="1">
    <source>
        <dbReference type="SAM" id="MobiDB-lite"/>
    </source>
</evidence>
<name>A0A0B4H986_METGA</name>
<feature type="compositionally biased region" description="Low complexity" evidence="1">
    <location>
        <begin position="51"/>
        <end position="70"/>
    </location>
</feature>
<feature type="compositionally biased region" description="Basic and acidic residues" evidence="1">
    <location>
        <begin position="91"/>
        <end position="100"/>
    </location>
</feature>
<feature type="region of interest" description="Disordered" evidence="1">
    <location>
        <begin position="48"/>
        <end position="102"/>
    </location>
</feature>
<dbReference type="HOGENOM" id="CLU_1722787_0_0_1"/>
<feature type="region of interest" description="Disordered" evidence="1">
    <location>
        <begin position="133"/>
        <end position="152"/>
    </location>
</feature>
<evidence type="ECO:0000313" key="2">
    <source>
        <dbReference type="EMBL" id="KID88592.1"/>
    </source>
</evidence>
<dbReference type="Proteomes" id="UP000031192">
    <property type="component" value="Unassembled WGS sequence"/>
</dbReference>
<organism evidence="2 3">
    <name type="scientific">Metarhizium guizhouense (strain ARSEF 977)</name>
    <dbReference type="NCBI Taxonomy" id="1276136"/>
    <lineage>
        <taxon>Eukaryota</taxon>
        <taxon>Fungi</taxon>
        <taxon>Dikarya</taxon>
        <taxon>Ascomycota</taxon>
        <taxon>Pezizomycotina</taxon>
        <taxon>Sordariomycetes</taxon>
        <taxon>Hypocreomycetidae</taxon>
        <taxon>Hypocreales</taxon>
        <taxon>Clavicipitaceae</taxon>
        <taxon>Metarhizium</taxon>
    </lineage>
</organism>
<feature type="compositionally biased region" description="Gly residues" evidence="1">
    <location>
        <begin position="140"/>
        <end position="152"/>
    </location>
</feature>